<evidence type="ECO:0000256" key="1">
    <source>
        <dbReference type="ARBA" id="ARBA00022801"/>
    </source>
</evidence>
<feature type="domain" description="AB hydrolase-1" evidence="2">
    <location>
        <begin position="19"/>
        <end position="139"/>
    </location>
</feature>
<dbReference type="Gene3D" id="3.40.50.1820">
    <property type="entry name" value="alpha/beta hydrolase"/>
    <property type="match status" value="1"/>
</dbReference>
<evidence type="ECO:0000313" key="3">
    <source>
        <dbReference type="EMBL" id="SUZ61050.1"/>
    </source>
</evidence>
<evidence type="ECO:0000259" key="2">
    <source>
        <dbReference type="Pfam" id="PF00561"/>
    </source>
</evidence>
<dbReference type="InterPro" id="IPR029058">
    <property type="entry name" value="AB_hydrolase_fold"/>
</dbReference>
<dbReference type="InterPro" id="IPR050266">
    <property type="entry name" value="AB_hydrolase_sf"/>
</dbReference>
<dbReference type="PANTHER" id="PTHR43798">
    <property type="entry name" value="MONOACYLGLYCEROL LIPASE"/>
    <property type="match status" value="1"/>
</dbReference>
<sequence>VSTEHLHAVVHEGRGPFAVLVHGALGSRSYWHENISALQEVCRPVVVELWGHGLSPSPTDLGRYEPAGYMAEFDHLRTELEAEQIWLIGQSMGAALVMHYAVSKPHHVLGLVITNSASGFAEPEEWRERNRTVVRQIADQVDAEGVECLRDSWVNPGRSRRIGDDTLELLSKEFSEHSPQGITASFRTTNYSLPLGDLLADISAPVLFTHGAEEQNFQKHLPRVKLIPQIEIVDLPASHAVNAHDPEGWNRTAVDFIKRHTDNGV</sequence>
<reference evidence="3" key="1">
    <citation type="submission" date="2018-05" db="EMBL/GenBank/DDBJ databases">
        <authorList>
            <person name="Lanie J.A."/>
            <person name="Ng W.-L."/>
            <person name="Kazmierczak K.M."/>
            <person name="Andrzejewski T.M."/>
            <person name="Davidsen T.M."/>
            <person name="Wayne K.J."/>
            <person name="Tettelin H."/>
            <person name="Glass J.I."/>
            <person name="Rusch D."/>
            <person name="Podicherti R."/>
            <person name="Tsui H.-C.T."/>
            <person name="Winkler M.E."/>
        </authorList>
    </citation>
    <scope>NUCLEOTIDE SEQUENCE</scope>
</reference>
<dbReference type="EMBL" id="UINC01000777">
    <property type="protein sequence ID" value="SUZ61050.1"/>
    <property type="molecule type" value="Genomic_DNA"/>
</dbReference>
<keyword evidence="1" id="KW-0378">Hydrolase</keyword>
<dbReference type="Pfam" id="PF00561">
    <property type="entry name" value="Abhydrolase_1"/>
    <property type="match status" value="1"/>
</dbReference>
<name>A0A381P2G3_9ZZZZ</name>
<organism evidence="3">
    <name type="scientific">marine metagenome</name>
    <dbReference type="NCBI Taxonomy" id="408172"/>
    <lineage>
        <taxon>unclassified sequences</taxon>
        <taxon>metagenomes</taxon>
        <taxon>ecological metagenomes</taxon>
    </lineage>
</organism>
<dbReference type="InterPro" id="IPR000073">
    <property type="entry name" value="AB_hydrolase_1"/>
</dbReference>
<dbReference type="GO" id="GO:0016020">
    <property type="term" value="C:membrane"/>
    <property type="evidence" value="ECO:0007669"/>
    <property type="project" value="TreeGrafter"/>
</dbReference>
<feature type="non-terminal residue" evidence="3">
    <location>
        <position position="1"/>
    </location>
</feature>
<protein>
    <recommendedName>
        <fullName evidence="2">AB hydrolase-1 domain-containing protein</fullName>
    </recommendedName>
</protein>
<accession>A0A381P2G3</accession>
<dbReference type="GO" id="GO:0016787">
    <property type="term" value="F:hydrolase activity"/>
    <property type="evidence" value="ECO:0007669"/>
    <property type="project" value="UniProtKB-KW"/>
</dbReference>
<dbReference type="SUPFAM" id="SSF53474">
    <property type="entry name" value="alpha/beta-Hydrolases"/>
    <property type="match status" value="1"/>
</dbReference>
<proteinExistence type="predicted"/>
<dbReference type="AlphaFoldDB" id="A0A381P2G3"/>
<gene>
    <name evidence="3" type="ORF">METZ01_LOCUS13904</name>
</gene>
<dbReference type="PANTHER" id="PTHR43798:SF31">
    <property type="entry name" value="AB HYDROLASE SUPERFAMILY PROTEIN YCLE"/>
    <property type="match status" value="1"/>
</dbReference>